<evidence type="ECO:0000313" key="4">
    <source>
        <dbReference type="Proteomes" id="UP000708148"/>
    </source>
</evidence>
<dbReference type="PANTHER" id="PTHR15048">
    <property type="entry name" value="STARCH-BINDING DOMAIN-CONTAINING PROTEIN 1"/>
    <property type="match status" value="1"/>
</dbReference>
<proteinExistence type="predicted"/>
<dbReference type="PROSITE" id="PS51166">
    <property type="entry name" value="CBM20"/>
    <property type="match status" value="1"/>
</dbReference>
<dbReference type="Pfam" id="PF00686">
    <property type="entry name" value="CBM_20"/>
    <property type="match status" value="1"/>
</dbReference>
<dbReference type="PANTHER" id="PTHR15048:SF0">
    <property type="entry name" value="STARCH-BINDING DOMAIN-CONTAINING PROTEIN 1"/>
    <property type="match status" value="1"/>
</dbReference>
<name>A0A8S1IKZ1_9CHLO</name>
<accession>A0A8S1IKZ1</accession>
<dbReference type="Proteomes" id="UP000708148">
    <property type="component" value="Unassembled WGS sequence"/>
</dbReference>
<evidence type="ECO:0000313" key="3">
    <source>
        <dbReference type="EMBL" id="CAD7695205.1"/>
    </source>
</evidence>
<dbReference type="SMART" id="SM01065">
    <property type="entry name" value="CBM_2"/>
    <property type="match status" value="1"/>
</dbReference>
<dbReference type="FunFam" id="2.60.40.10:FF:000552">
    <property type="entry name" value="Related to glucoamylase"/>
    <property type="match status" value="1"/>
</dbReference>
<dbReference type="AlphaFoldDB" id="A0A8S1IKZ1"/>
<feature type="domain" description="CBM20" evidence="2">
    <location>
        <begin position="52"/>
        <end position="152"/>
    </location>
</feature>
<feature type="region of interest" description="Disordered" evidence="1">
    <location>
        <begin position="172"/>
        <end position="249"/>
    </location>
</feature>
<organism evidence="3 4">
    <name type="scientific">Ostreobium quekettii</name>
    <dbReference type="NCBI Taxonomy" id="121088"/>
    <lineage>
        <taxon>Eukaryota</taxon>
        <taxon>Viridiplantae</taxon>
        <taxon>Chlorophyta</taxon>
        <taxon>core chlorophytes</taxon>
        <taxon>Ulvophyceae</taxon>
        <taxon>TCBD clade</taxon>
        <taxon>Bryopsidales</taxon>
        <taxon>Ostreobineae</taxon>
        <taxon>Ostreobiaceae</taxon>
        <taxon>Ostreobium</taxon>
    </lineage>
</organism>
<dbReference type="EMBL" id="CAJHUC010000318">
    <property type="protein sequence ID" value="CAD7695205.1"/>
    <property type="molecule type" value="Genomic_DNA"/>
</dbReference>
<protein>
    <recommendedName>
        <fullName evidence="2">CBM20 domain-containing protein</fullName>
    </recommendedName>
</protein>
<dbReference type="Gene3D" id="2.60.40.10">
    <property type="entry name" value="Immunoglobulins"/>
    <property type="match status" value="1"/>
</dbReference>
<sequence length="249" mass="26579">MAVRLTSSARLPGAVPAALIRARLGIPHAARPSAPASRSHICFAARKRQDNGSPMELAGVTFEVQRHVDYGDSLCVVGDAEALGGWDPCNGVVMEWREGDIWTAQVELPLKETIQYKYIVKHEDAREVEWQPGENEVHSVEAEGKVVDEWQRFDEAAEGTGAEEAAVELAGEEGLPGGRVGDGDQEDAGWLGAKEPGIEEETAGPVPVSSAEAVSEGLPSEPAEGSKKPAKKTAARKKEDKAATVHRVT</sequence>
<dbReference type="SUPFAM" id="SSF49452">
    <property type="entry name" value="Starch-binding domain-like"/>
    <property type="match status" value="1"/>
</dbReference>
<gene>
    <name evidence="3" type="ORF">OSTQU699_LOCUS566</name>
</gene>
<dbReference type="InterPro" id="IPR013783">
    <property type="entry name" value="Ig-like_fold"/>
</dbReference>
<dbReference type="InterPro" id="IPR013784">
    <property type="entry name" value="Carb-bd-like_fold"/>
</dbReference>
<dbReference type="GO" id="GO:0016020">
    <property type="term" value="C:membrane"/>
    <property type="evidence" value="ECO:0007669"/>
    <property type="project" value="TreeGrafter"/>
</dbReference>
<keyword evidence="4" id="KW-1185">Reference proteome</keyword>
<dbReference type="InterPro" id="IPR002044">
    <property type="entry name" value="CBM20"/>
</dbReference>
<comment type="caution">
    <text evidence="3">The sequence shown here is derived from an EMBL/GenBank/DDBJ whole genome shotgun (WGS) entry which is preliminary data.</text>
</comment>
<dbReference type="OrthoDB" id="512712at2759"/>
<dbReference type="CDD" id="cd05467">
    <property type="entry name" value="CBM20"/>
    <property type="match status" value="1"/>
</dbReference>
<evidence type="ECO:0000259" key="2">
    <source>
        <dbReference type="PROSITE" id="PS51166"/>
    </source>
</evidence>
<dbReference type="GO" id="GO:2001070">
    <property type="term" value="F:starch binding"/>
    <property type="evidence" value="ECO:0007669"/>
    <property type="project" value="InterPro"/>
</dbReference>
<reference evidence="3" key="1">
    <citation type="submission" date="2020-12" db="EMBL/GenBank/DDBJ databases">
        <authorList>
            <person name="Iha C."/>
        </authorList>
    </citation>
    <scope>NUCLEOTIDE SEQUENCE</scope>
</reference>
<evidence type="ECO:0000256" key="1">
    <source>
        <dbReference type="SAM" id="MobiDB-lite"/>
    </source>
</evidence>